<evidence type="ECO:0000313" key="2">
    <source>
        <dbReference type="EMBL" id="SFD73157.1"/>
    </source>
</evidence>
<evidence type="ECO:0008006" key="4">
    <source>
        <dbReference type="Google" id="ProtNLM"/>
    </source>
</evidence>
<dbReference type="OrthoDB" id="6315664at2"/>
<evidence type="ECO:0000256" key="1">
    <source>
        <dbReference type="SAM" id="Phobius"/>
    </source>
</evidence>
<dbReference type="RefSeq" id="WP_091991796.1">
    <property type="nucleotide sequence ID" value="NZ_FOLO01000095.1"/>
</dbReference>
<feature type="transmembrane region" description="Helical" evidence="1">
    <location>
        <begin position="35"/>
        <end position="54"/>
    </location>
</feature>
<dbReference type="Proteomes" id="UP000198862">
    <property type="component" value="Unassembled WGS sequence"/>
</dbReference>
<protein>
    <recommendedName>
        <fullName evidence="4">DUF3098 domain-containing protein</fullName>
    </recommendedName>
</protein>
<feature type="transmembrane region" description="Helical" evidence="1">
    <location>
        <begin position="7"/>
        <end position="29"/>
    </location>
</feature>
<organism evidence="2 3">
    <name type="scientific">Pseudoalteromonas denitrificans DSM 6059</name>
    <dbReference type="NCBI Taxonomy" id="1123010"/>
    <lineage>
        <taxon>Bacteria</taxon>
        <taxon>Pseudomonadati</taxon>
        <taxon>Pseudomonadota</taxon>
        <taxon>Gammaproteobacteria</taxon>
        <taxon>Alteromonadales</taxon>
        <taxon>Pseudoalteromonadaceae</taxon>
        <taxon>Pseudoalteromonas</taxon>
    </lineage>
</organism>
<reference evidence="2 3" key="1">
    <citation type="submission" date="2016-10" db="EMBL/GenBank/DDBJ databases">
        <authorList>
            <person name="de Groot N.N."/>
        </authorList>
    </citation>
    <scope>NUCLEOTIDE SEQUENCE [LARGE SCALE GENOMIC DNA]</scope>
    <source>
        <strain evidence="2 3">DSM 6059</strain>
    </source>
</reference>
<evidence type="ECO:0000313" key="3">
    <source>
        <dbReference type="Proteomes" id="UP000198862"/>
    </source>
</evidence>
<sequence length="63" mass="6716">MRKSEIVILVLAVLVFVIGVVGHLAGASFANSDMFGYFAAPVPFVIGLLAFIAYKYAAAHDQD</sequence>
<name>A0A1I1UQU6_9GAMM</name>
<gene>
    <name evidence="2" type="ORF">SAMN02745724_05311</name>
</gene>
<keyword evidence="1" id="KW-0812">Transmembrane</keyword>
<proteinExistence type="predicted"/>
<dbReference type="AlphaFoldDB" id="A0A1I1UQU6"/>
<keyword evidence="1" id="KW-0472">Membrane</keyword>
<dbReference type="EMBL" id="FOLO01000095">
    <property type="protein sequence ID" value="SFD73157.1"/>
    <property type="molecule type" value="Genomic_DNA"/>
</dbReference>
<accession>A0A1I1UQU6</accession>
<keyword evidence="1" id="KW-1133">Transmembrane helix</keyword>
<keyword evidence="3" id="KW-1185">Reference proteome</keyword>